<keyword evidence="3" id="KW-0732">Signal</keyword>
<dbReference type="STRING" id="1176587.A8C56_09220"/>
<evidence type="ECO:0000256" key="3">
    <source>
        <dbReference type="SAM" id="SignalP"/>
    </source>
</evidence>
<feature type="signal peptide" evidence="3">
    <location>
        <begin position="1"/>
        <end position="20"/>
    </location>
</feature>
<keyword evidence="2" id="KW-0175">Coiled coil</keyword>
<feature type="chain" id="PRO_5008390017" evidence="3">
    <location>
        <begin position="21"/>
        <end position="453"/>
    </location>
</feature>
<dbReference type="AlphaFoldDB" id="A0A1A9I812"/>
<dbReference type="GO" id="GO:0015562">
    <property type="term" value="F:efflux transmembrane transporter activity"/>
    <property type="evidence" value="ECO:0007669"/>
    <property type="project" value="InterPro"/>
</dbReference>
<dbReference type="Gene3D" id="1.20.1600.10">
    <property type="entry name" value="Outer membrane efflux proteins (OEP)"/>
    <property type="match status" value="1"/>
</dbReference>
<dbReference type="InterPro" id="IPR003423">
    <property type="entry name" value="OMP_efflux"/>
</dbReference>
<comment type="similarity">
    <text evidence="1">Belongs to the outer membrane factor (OMF) (TC 1.B.17) family.</text>
</comment>
<dbReference type="EMBL" id="CP015772">
    <property type="protein sequence ID" value="ANH83817.1"/>
    <property type="molecule type" value="Genomic_DNA"/>
</dbReference>
<proteinExistence type="inferred from homology"/>
<dbReference type="KEGG" id="nia:A8C56_09220"/>
<sequence>MKIKPALFFIPLLMVSFASAQQNQLDNYIDSALAHNIVIQQKNISLQKAVLGLAIAKSYYMPSVAFEAGYQTADGGRQIQLPIGDLLNGVYGTLNQLTGSNRFPQLENQVINFLPSNFYDAKIHAVMPVIDAEIGYRKKITDQQIALSALDIAVYKRTLIRDVKTAYYNYLAATAAIQIHAQSLVLAEEGKRVNQSLLDNGKGLPAYVMRSESEVEQAKAQLSTARQQANNAKIYFNFLLNRPQQSLIDSNFNAMEQLSAVIPLLTREEDGAKREELVASKQLVAIHKTTVQLNRSAFYPKLNSFLDVGSQSENWKFNSESRYYMLGLQLAVPIFLGNRTKNQVRQAQLDMDQAKLNVAQTQQQLSMAAKAAQNNLLAAWETLQSTKKQLEAAAAYQRLIDRGYRAGVNTFLETIDARNQFAQARIAENIQEYKVLSAAADFEREAAIEPLKK</sequence>
<name>A0A1A9I812_9BACT</name>
<dbReference type="Pfam" id="PF02321">
    <property type="entry name" value="OEP"/>
    <property type="match status" value="1"/>
</dbReference>
<feature type="coiled-coil region" evidence="2">
    <location>
        <begin position="344"/>
        <end position="371"/>
    </location>
</feature>
<evidence type="ECO:0000313" key="4">
    <source>
        <dbReference type="EMBL" id="ANH83817.1"/>
    </source>
</evidence>
<accession>A0A1A9I812</accession>
<evidence type="ECO:0000256" key="2">
    <source>
        <dbReference type="SAM" id="Coils"/>
    </source>
</evidence>
<organism evidence="4 5">
    <name type="scientific">Niabella ginsenosidivorans</name>
    <dbReference type="NCBI Taxonomy" id="1176587"/>
    <lineage>
        <taxon>Bacteria</taxon>
        <taxon>Pseudomonadati</taxon>
        <taxon>Bacteroidota</taxon>
        <taxon>Chitinophagia</taxon>
        <taxon>Chitinophagales</taxon>
        <taxon>Chitinophagaceae</taxon>
        <taxon>Niabella</taxon>
    </lineage>
</organism>
<evidence type="ECO:0000313" key="5">
    <source>
        <dbReference type="Proteomes" id="UP000077667"/>
    </source>
</evidence>
<feature type="coiled-coil region" evidence="2">
    <location>
        <begin position="208"/>
        <end position="235"/>
    </location>
</feature>
<protein>
    <submittedName>
        <fullName evidence="4">Transporter</fullName>
    </submittedName>
</protein>
<evidence type="ECO:0000256" key="1">
    <source>
        <dbReference type="ARBA" id="ARBA00007613"/>
    </source>
</evidence>
<dbReference type="OrthoDB" id="13803at2"/>
<gene>
    <name evidence="4" type="ORF">A8C56_09220</name>
</gene>
<dbReference type="Proteomes" id="UP000077667">
    <property type="component" value="Chromosome"/>
</dbReference>
<reference evidence="4 5" key="1">
    <citation type="submission" date="2016-05" db="EMBL/GenBank/DDBJ databases">
        <title>Niabella ginsenosidivorans BS26 whole genome sequencing.</title>
        <authorList>
            <person name="Im W.T."/>
            <person name="Siddiqi M.Z."/>
        </authorList>
    </citation>
    <scope>NUCLEOTIDE SEQUENCE [LARGE SCALE GENOMIC DNA]</scope>
    <source>
        <strain evidence="4 5">BS26</strain>
    </source>
</reference>
<dbReference type="PANTHER" id="PTHR30203:SF24">
    <property type="entry name" value="BLR4935 PROTEIN"/>
    <property type="match status" value="1"/>
</dbReference>
<dbReference type="InterPro" id="IPR010131">
    <property type="entry name" value="MdtP/NodT-like"/>
</dbReference>
<keyword evidence="5" id="KW-1185">Reference proteome</keyword>
<dbReference type="SUPFAM" id="SSF56954">
    <property type="entry name" value="Outer membrane efflux proteins (OEP)"/>
    <property type="match status" value="1"/>
</dbReference>
<dbReference type="PANTHER" id="PTHR30203">
    <property type="entry name" value="OUTER MEMBRANE CATION EFFLUX PROTEIN"/>
    <property type="match status" value="1"/>
</dbReference>